<gene>
    <name evidence="2" type="ORF">CK820_G0049383</name>
</gene>
<organism evidence="2 3">
    <name type="scientific">Pan troglodytes</name>
    <name type="common">Chimpanzee</name>
    <dbReference type="NCBI Taxonomy" id="9598"/>
    <lineage>
        <taxon>Eukaryota</taxon>
        <taxon>Metazoa</taxon>
        <taxon>Chordata</taxon>
        <taxon>Craniata</taxon>
        <taxon>Vertebrata</taxon>
        <taxon>Euteleostomi</taxon>
        <taxon>Mammalia</taxon>
        <taxon>Eutheria</taxon>
        <taxon>Euarchontoglires</taxon>
        <taxon>Primates</taxon>
        <taxon>Haplorrhini</taxon>
        <taxon>Catarrhini</taxon>
        <taxon>Hominidae</taxon>
        <taxon>Pan</taxon>
    </lineage>
</organism>
<dbReference type="EMBL" id="NBAG03000106">
    <property type="protein sequence ID" value="PNI88961.1"/>
    <property type="molecule type" value="Genomic_DNA"/>
</dbReference>
<dbReference type="AlphaFoldDB" id="A0A2J8PY65"/>
<feature type="region of interest" description="Disordered" evidence="1">
    <location>
        <begin position="1"/>
        <end position="21"/>
    </location>
</feature>
<accession>A0A2J8PY65</accession>
<feature type="compositionally biased region" description="Basic and acidic residues" evidence="1">
    <location>
        <begin position="1"/>
        <end position="12"/>
    </location>
</feature>
<reference evidence="2 3" key="1">
    <citation type="submission" date="2017-12" db="EMBL/GenBank/DDBJ databases">
        <title>High-resolution comparative analysis of great ape genomes.</title>
        <authorList>
            <person name="Pollen A."/>
            <person name="Hastie A."/>
            <person name="Hormozdiari F."/>
            <person name="Dougherty M."/>
            <person name="Liu R."/>
            <person name="Chaisson M."/>
            <person name="Hoppe E."/>
            <person name="Hill C."/>
            <person name="Pang A."/>
            <person name="Hillier L."/>
            <person name="Baker C."/>
            <person name="Armstrong J."/>
            <person name="Shendure J."/>
            <person name="Paten B."/>
            <person name="Wilson R."/>
            <person name="Chao H."/>
            <person name="Schneider V."/>
            <person name="Ventura M."/>
            <person name="Kronenberg Z."/>
            <person name="Murali S."/>
            <person name="Gordon D."/>
            <person name="Cantsilieris S."/>
            <person name="Munson K."/>
            <person name="Nelson B."/>
            <person name="Raja A."/>
            <person name="Underwood J."/>
            <person name="Diekhans M."/>
            <person name="Fiddes I."/>
            <person name="Haussler D."/>
            <person name="Eichler E."/>
        </authorList>
    </citation>
    <scope>NUCLEOTIDE SEQUENCE [LARGE SCALE GENOMIC DNA]</scope>
    <source>
        <strain evidence="2">Yerkes chimp pedigree #C0471</strain>
    </source>
</reference>
<evidence type="ECO:0000256" key="1">
    <source>
        <dbReference type="SAM" id="MobiDB-lite"/>
    </source>
</evidence>
<name>A0A2J8PY65_PANTR</name>
<proteinExistence type="predicted"/>
<evidence type="ECO:0000313" key="3">
    <source>
        <dbReference type="Proteomes" id="UP000236370"/>
    </source>
</evidence>
<comment type="caution">
    <text evidence="2">The sequence shown here is derived from an EMBL/GenBank/DDBJ whole genome shotgun (WGS) entry which is preliminary data.</text>
</comment>
<sequence>MVETETPRDGCSGRKNQQKMESIQEVTVSYLSPKELSSRQTWQQSAGGLIRCQDFLKVFQGKNSQLQEQGNSLGQVWAGIPVQISEDENYILTHIGNGSNYIKSQAYPSWRAHHSWRKMYLKESHNYQCRCQQISMKNNFCKCDSVSWLSH</sequence>
<feature type="non-terminal residue" evidence="2">
    <location>
        <position position="151"/>
    </location>
</feature>
<evidence type="ECO:0000313" key="2">
    <source>
        <dbReference type="EMBL" id="PNI88961.1"/>
    </source>
</evidence>
<dbReference type="Proteomes" id="UP000236370">
    <property type="component" value="Unassembled WGS sequence"/>
</dbReference>
<protein>
    <submittedName>
        <fullName evidence="2">ZNF112 isoform 3</fullName>
    </submittedName>
</protein>